<feature type="transmembrane region" description="Helical" evidence="1">
    <location>
        <begin position="197"/>
        <end position="215"/>
    </location>
</feature>
<dbReference type="SUPFAM" id="SSF49384">
    <property type="entry name" value="Carbohydrate-binding domain"/>
    <property type="match status" value="1"/>
</dbReference>
<keyword evidence="1" id="KW-1133">Transmembrane helix</keyword>
<dbReference type="Gene3D" id="2.60.40.680">
    <property type="match status" value="1"/>
</dbReference>
<comment type="caution">
    <text evidence="3">The sequence shown here is derived from an EMBL/GenBank/DDBJ whole genome shotgun (WGS) entry which is preliminary data.</text>
</comment>
<gene>
    <name evidence="3" type="ORF">A3G53_01955</name>
</gene>
<feature type="signal peptide" evidence="2">
    <location>
        <begin position="1"/>
        <end position="25"/>
    </location>
</feature>
<name>A0A1F6Y3E7_9BACT</name>
<keyword evidence="2" id="KW-0732">Signal</keyword>
<dbReference type="InterPro" id="IPR008965">
    <property type="entry name" value="CBM2/CBM3_carb-bd_dom_sf"/>
</dbReference>
<dbReference type="Proteomes" id="UP000178645">
    <property type="component" value="Unassembled WGS sequence"/>
</dbReference>
<organism evidence="3 4">
    <name type="scientific">Candidatus Nomurabacteria bacterium RIFCSPLOWO2_12_FULL_44_11</name>
    <dbReference type="NCBI Taxonomy" id="1801796"/>
    <lineage>
        <taxon>Bacteria</taxon>
        <taxon>Candidatus Nomuraibacteriota</taxon>
    </lineage>
</organism>
<proteinExistence type="predicted"/>
<accession>A0A1F6Y3E7</accession>
<evidence type="ECO:0000313" key="3">
    <source>
        <dbReference type="EMBL" id="OGJ00819.1"/>
    </source>
</evidence>
<evidence type="ECO:0000313" key="4">
    <source>
        <dbReference type="Proteomes" id="UP000178645"/>
    </source>
</evidence>
<protein>
    <recommendedName>
        <fullName evidence="5">Cohesin domain-containing protein</fullName>
    </recommendedName>
</protein>
<evidence type="ECO:0008006" key="5">
    <source>
        <dbReference type="Google" id="ProtNLM"/>
    </source>
</evidence>
<dbReference type="GO" id="GO:0030246">
    <property type="term" value="F:carbohydrate binding"/>
    <property type="evidence" value="ECO:0007669"/>
    <property type="project" value="InterPro"/>
</dbReference>
<dbReference type="AlphaFoldDB" id="A0A1F6Y3E7"/>
<dbReference type="EMBL" id="MFVU01000034">
    <property type="protein sequence ID" value="OGJ00819.1"/>
    <property type="molecule type" value="Genomic_DNA"/>
</dbReference>
<feature type="chain" id="PRO_5009527488" description="Cohesin domain-containing protein" evidence="2">
    <location>
        <begin position="26"/>
        <end position="225"/>
    </location>
</feature>
<reference evidence="3 4" key="1">
    <citation type="journal article" date="2016" name="Nat. Commun.">
        <title>Thousands of microbial genomes shed light on interconnected biogeochemical processes in an aquifer system.</title>
        <authorList>
            <person name="Anantharaman K."/>
            <person name="Brown C.T."/>
            <person name="Hug L.A."/>
            <person name="Sharon I."/>
            <person name="Castelle C.J."/>
            <person name="Probst A.J."/>
            <person name="Thomas B.C."/>
            <person name="Singh A."/>
            <person name="Wilkins M.J."/>
            <person name="Karaoz U."/>
            <person name="Brodie E.L."/>
            <person name="Williams K.H."/>
            <person name="Hubbard S.S."/>
            <person name="Banfield J.F."/>
        </authorList>
    </citation>
    <scope>NUCLEOTIDE SEQUENCE [LARGE SCALE GENOMIC DNA]</scope>
</reference>
<dbReference type="CDD" id="cd08547">
    <property type="entry name" value="Type_II_cohesin"/>
    <property type="match status" value="1"/>
</dbReference>
<keyword evidence="1" id="KW-0812">Transmembrane</keyword>
<sequence>MKNKMKKLISATLLTALFTSISVLAAGEKIYFTGPGNAVAPGSQVSISVQLDTDISINALDLEVGYPKDTLEFLDFNNENSIIDIWQTKPAILPNGNIGFSGGIIKSFSGTKGLIGKLSFSAKTEGSPKLSLPKSDIYLADGQGTKMSAPTLNLIFSIKDNGQIVVSPVVPFKSTPADIEIEKQLETLKAEGSRRTLIYWSGAGALVVLSGILMYNKRKRRQQLK</sequence>
<evidence type="ECO:0000256" key="1">
    <source>
        <dbReference type="SAM" id="Phobius"/>
    </source>
</evidence>
<evidence type="ECO:0000256" key="2">
    <source>
        <dbReference type="SAM" id="SignalP"/>
    </source>
</evidence>
<keyword evidence="1" id="KW-0472">Membrane</keyword>